<protein>
    <recommendedName>
        <fullName evidence="1">MoaF-like domain-containing protein</fullName>
    </recommendedName>
</protein>
<evidence type="ECO:0000259" key="1">
    <source>
        <dbReference type="Pfam" id="PF22036"/>
    </source>
</evidence>
<name>V6JGF4_STRRC</name>
<sequence>MDYAYSSGRRYRMTFDVGTLSFDHLNGPARGVRVGPVPYRARALRDGQFLVCWTLKQPSLVHVTLIVDFARGQIHVSGMMPPNQWEFFDIGELRRVTHTDPAGERAAHA</sequence>
<dbReference type="HOGENOM" id="CLU_2182553_0_0_11"/>
<dbReference type="Proteomes" id="UP000017984">
    <property type="component" value="Chromosome"/>
</dbReference>
<dbReference type="PATRIC" id="fig|1352936.5.peg.9189"/>
<dbReference type="InterPro" id="IPR053892">
    <property type="entry name" value="MoaF-like"/>
</dbReference>
<dbReference type="InterPro" id="IPR012674">
    <property type="entry name" value="Calycin"/>
</dbReference>
<comment type="caution">
    <text evidence="2">The sequence shown here is derived from an EMBL/GenBank/DDBJ whole genome shotgun (WGS) entry which is preliminary data.</text>
</comment>
<keyword evidence="3" id="KW-1185">Reference proteome</keyword>
<dbReference type="Pfam" id="PF22036">
    <property type="entry name" value="MoaF_like"/>
    <property type="match status" value="1"/>
</dbReference>
<dbReference type="AlphaFoldDB" id="V6JGF4"/>
<organism evidence="2 3">
    <name type="scientific">Streptomyces roseochromogenus subsp. oscitans DS 12.976</name>
    <dbReference type="NCBI Taxonomy" id="1352936"/>
    <lineage>
        <taxon>Bacteria</taxon>
        <taxon>Bacillati</taxon>
        <taxon>Actinomycetota</taxon>
        <taxon>Actinomycetes</taxon>
        <taxon>Kitasatosporales</taxon>
        <taxon>Streptomycetaceae</taxon>
        <taxon>Streptomyces</taxon>
    </lineage>
</organism>
<dbReference type="EMBL" id="AWQX01000386">
    <property type="protein sequence ID" value="EST18935.1"/>
    <property type="molecule type" value="Genomic_DNA"/>
</dbReference>
<reference evidence="2 3" key="1">
    <citation type="journal article" date="2014" name="Genome Announc.">
        <title>Draft Genome Sequence of Streptomyces roseochromogenes subsp. oscitans DS 12.976, Producer of the Aminocoumarin Antibiotic Clorobiocin.</title>
        <authorList>
            <person name="Ruckert C."/>
            <person name="Kalinowski J."/>
            <person name="Heide L."/>
            <person name="Apel A.K."/>
        </authorList>
    </citation>
    <scope>NUCLEOTIDE SEQUENCE [LARGE SCALE GENOMIC DNA]</scope>
    <source>
        <strain evidence="2 3">DS 12.976</strain>
    </source>
</reference>
<gene>
    <name evidence="2" type="ORF">M878_44270</name>
</gene>
<feature type="domain" description="MoaF-like" evidence="1">
    <location>
        <begin position="3"/>
        <end position="80"/>
    </location>
</feature>
<evidence type="ECO:0000313" key="3">
    <source>
        <dbReference type="Proteomes" id="UP000017984"/>
    </source>
</evidence>
<proteinExistence type="predicted"/>
<accession>V6JGF4</accession>
<dbReference type="STRING" id="1352936.M878_44270"/>
<dbReference type="Gene3D" id="2.40.128.20">
    <property type="match status" value="1"/>
</dbReference>
<evidence type="ECO:0000313" key="2">
    <source>
        <dbReference type="EMBL" id="EST18935.1"/>
    </source>
</evidence>